<reference evidence="1" key="1">
    <citation type="submission" date="2013-04" db="EMBL/GenBank/DDBJ databases">
        <title>The genome sequencing project of 58 acetic acid bacteria.</title>
        <authorList>
            <person name="Okamoto-Kainuma A."/>
            <person name="Ishikawa M."/>
            <person name="Umino S."/>
            <person name="Koizumi Y."/>
            <person name="Shiwa Y."/>
            <person name="Yoshikawa H."/>
            <person name="Matsutani M."/>
            <person name="Matsushita K."/>
        </authorList>
    </citation>
    <scope>NUCLEOTIDE SEQUENCE</scope>
    <source>
        <strain evidence="1">DSM 12717</strain>
    </source>
</reference>
<protein>
    <submittedName>
        <fullName evidence="1">Uncharacterized protein</fullName>
    </submittedName>
</protein>
<comment type="caution">
    <text evidence="1">The sequence shown here is derived from an EMBL/GenBank/DDBJ whole genome shotgun (WGS) entry which is preliminary data.</text>
</comment>
<gene>
    <name evidence="1" type="ORF">AA12717_0407</name>
</gene>
<accession>A0ABQ0P2Q6</accession>
<organism evidence="1 2">
    <name type="scientific">Gluconacetobacter sacchari DSM 12717</name>
    <dbReference type="NCBI Taxonomy" id="1307940"/>
    <lineage>
        <taxon>Bacteria</taxon>
        <taxon>Pseudomonadati</taxon>
        <taxon>Pseudomonadota</taxon>
        <taxon>Alphaproteobacteria</taxon>
        <taxon>Acetobacterales</taxon>
        <taxon>Acetobacteraceae</taxon>
        <taxon>Gluconacetobacter</taxon>
    </lineage>
</organism>
<sequence>MDYTSAAGYVTDAQGRRQYVDRDIPNGIPGTALLAKDRNAVQNTLAAAIKAFGIALKDDDDTLLAQAITAAVASETDRAEGVEAALSEAVDTLSGYPVASTGTSPANGDSSGIIWVKTGTMCRLIWKEINVYQGKNIPLPFAFGTAYSLGNVITSPANYDAWVSGTVQGNTLTLGAAKQNGGTGAPIASGDGFIGTLMVEGVLAS</sequence>
<keyword evidence="2" id="KW-1185">Reference proteome</keyword>
<dbReference type="EMBL" id="BAQP01000013">
    <property type="protein sequence ID" value="GBQ19945.1"/>
    <property type="molecule type" value="Genomic_DNA"/>
</dbReference>
<name>A0ABQ0P2Q6_9PROT</name>
<evidence type="ECO:0000313" key="1">
    <source>
        <dbReference type="EMBL" id="GBQ19945.1"/>
    </source>
</evidence>
<proteinExistence type="predicted"/>
<dbReference type="Proteomes" id="UP001060895">
    <property type="component" value="Unassembled WGS sequence"/>
</dbReference>
<dbReference type="RefSeq" id="WP_182996938.1">
    <property type="nucleotide sequence ID" value="NZ_BAQP01000013.1"/>
</dbReference>
<evidence type="ECO:0000313" key="2">
    <source>
        <dbReference type="Proteomes" id="UP001060895"/>
    </source>
</evidence>